<protein>
    <submittedName>
        <fullName evidence="2">Type I-B CRISPR-associated protein Cas5</fullName>
    </submittedName>
</protein>
<sequence>MKAIRLKIEQELVNYKVPTSFQLKETYPLPPYSTVIGMIHNLCGYKEYKPMKISIQGYYHSKVNDLYTRYEFKPGLKYEKGRHQLDINGYGIGKGVATAELLSEVELLIHIVPDNHKLLDEIEQRLKFPKEYPALGRREDLAVIRELKVVEVDWKDKTIQMNLPNSYAAYIPIDLESENKSELKDGGTRYTLNKNYEIVNVGTNKKPKLFRKWVKKEVIYSSQVRVTRKSKVLVDEDQNVLFLA</sequence>
<dbReference type="NCBIfam" id="TIGR02593">
    <property type="entry name" value="CRISPR_cas5"/>
    <property type="match status" value="1"/>
</dbReference>
<dbReference type="Proteomes" id="UP000461768">
    <property type="component" value="Unassembled WGS sequence"/>
</dbReference>
<dbReference type="InterPro" id="IPR013422">
    <property type="entry name" value="CRISPR-assoc_prot_Cas5_N"/>
</dbReference>
<gene>
    <name evidence="2" type="primary">cas5b</name>
    <name evidence="2" type="ORF">F7O84_07215</name>
</gene>
<reference evidence="2 3" key="1">
    <citation type="submission" date="2019-09" db="EMBL/GenBank/DDBJ databases">
        <authorList>
            <person name="Valk L.C."/>
        </authorList>
    </citation>
    <scope>NUCLEOTIDE SEQUENCE [LARGE SCALE GENOMIC DNA]</scope>
    <source>
        <strain evidence="2">GalUA</strain>
    </source>
</reference>
<proteinExistence type="predicted"/>
<keyword evidence="3" id="KW-1185">Reference proteome</keyword>
<evidence type="ECO:0000313" key="3">
    <source>
        <dbReference type="Proteomes" id="UP000461768"/>
    </source>
</evidence>
<organism evidence="2 3">
    <name type="scientific">Candidatus Galacturonatibacter soehngenii</name>
    <dbReference type="NCBI Taxonomy" id="2307010"/>
    <lineage>
        <taxon>Bacteria</taxon>
        <taxon>Bacillati</taxon>
        <taxon>Bacillota</taxon>
        <taxon>Clostridia</taxon>
        <taxon>Lachnospirales</taxon>
        <taxon>Lachnospiraceae</taxon>
        <taxon>Candidatus Galacturonatibacter</taxon>
    </lineage>
</organism>
<dbReference type="AlphaFoldDB" id="A0A7V7QMZ8"/>
<name>A0A7V7QMZ8_9FIRM</name>
<dbReference type="InterPro" id="IPR021124">
    <property type="entry name" value="CRISPR-assoc_prot_Cas5"/>
</dbReference>
<reference evidence="2 3" key="2">
    <citation type="submission" date="2020-02" db="EMBL/GenBank/DDBJ databases">
        <title>Candidatus Galacturonibacter soehngenii shows hetero-acetogenic catabolism of galacturonic acid but lacks a canonical carbon monoxide dehydrogenase/acetyl-CoA synthase complex.</title>
        <authorList>
            <person name="Diender M."/>
            <person name="Stouten G.R."/>
            <person name="Petersen J.F."/>
            <person name="Nielsen P.H."/>
            <person name="Dueholm M.S."/>
            <person name="Pronk J.T."/>
            <person name="Van Loosdrecht M.C.M."/>
        </authorList>
    </citation>
    <scope>NUCLEOTIDE SEQUENCE [LARGE SCALE GENOMIC DNA]</scope>
    <source>
        <strain evidence="2">GalUA</strain>
    </source>
</reference>
<accession>A0A7V7QMZ8</accession>
<dbReference type="GO" id="GO:0043571">
    <property type="term" value="P:maintenance of CRISPR repeat elements"/>
    <property type="evidence" value="ECO:0007669"/>
    <property type="project" value="InterPro"/>
</dbReference>
<dbReference type="Pfam" id="PF09704">
    <property type="entry name" value="Cas_Cas5d"/>
    <property type="match status" value="1"/>
</dbReference>
<comment type="caution">
    <text evidence="2">The sequence shown here is derived from an EMBL/GenBank/DDBJ whole genome shotgun (WGS) entry which is preliminary data.</text>
</comment>
<keyword evidence="1" id="KW-0051">Antiviral defense</keyword>
<dbReference type="GO" id="GO:0051607">
    <property type="term" value="P:defense response to virus"/>
    <property type="evidence" value="ECO:0007669"/>
    <property type="project" value="UniProtKB-KW"/>
</dbReference>
<dbReference type="EMBL" id="WAGX01000004">
    <property type="protein sequence ID" value="KAB1440157.1"/>
    <property type="molecule type" value="Genomic_DNA"/>
</dbReference>
<evidence type="ECO:0000313" key="2">
    <source>
        <dbReference type="EMBL" id="KAB1440157.1"/>
    </source>
</evidence>
<dbReference type="InterPro" id="IPR013337">
    <property type="entry name" value="CRISPR-assoc_prot_Cas5_Tneap"/>
</dbReference>
<evidence type="ECO:0000256" key="1">
    <source>
        <dbReference type="ARBA" id="ARBA00023118"/>
    </source>
</evidence>
<dbReference type="NCBIfam" id="TIGR01895">
    <property type="entry name" value="cas_Cas5t"/>
    <property type="match status" value="1"/>
</dbReference>
<dbReference type="RefSeq" id="WP_151143563.1">
    <property type="nucleotide sequence ID" value="NZ_WAGX01000004.1"/>
</dbReference>
<dbReference type="OrthoDB" id="9782505at2"/>
<dbReference type="Gene3D" id="3.30.70.2660">
    <property type="match status" value="1"/>
</dbReference>